<evidence type="ECO:0000313" key="6">
    <source>
        <dbReference type="EMBL" id="MXP24728.1"/>
    </source>
</evidence>
<dbReference type="Pfam" id="PF00126">
    <property type="entry name" value="HTH_1"/>
    <property type="match status" value="1"/>
</dbReference>
<dbReference type="Gene3D" id="1.10.10.10">
    <property type="entry name" value="Winged helix-like DNA-binding domain superfamily/Winged helix DNA-binding domain"/>
    <property type="match status" value="1"/>
</dbReference>
<dbReference type="PANTHER" id="PTHR30427">
    <property type="entry name" value="TRANSCRIPTIONAL ACTIVATOR PROTEIN LYSR"/>
    <property type="match status" value="1"/>
</dbReference>
<organism evidence="6 7">
    <name type="scientific">Altericroceibacterium indicum</name>
    <dbReference type="NCBI Taxonomy" id="374177"/>
    <lineage>
        <taxon>Bacteria</taxon>
        <taxon>Pseudomonadati</taxon>
        <taxon>Pseudomonadota</taxon>
        <taxon>Alphaproteobacteria</taxon>
        <taxon>Sphingomonadales</taxon>
        <taxon>Erythrobacteraceae</taxon>
        <taxon>Altericroceibacterium</taxon>
    </lineage>
</organism>
<keyword evidence="4" id="KW-0804">Transcription</keyword>
<dbReference type="GO" id="GO:0003700">
    <property type="term" value="F:DNA-binding transcription factor activity"/>
    <property type="evidence" value="ECO:0007669"/>
    <property type="project" value="InterPro"/>
</dbReference>
<dbReference type="SUPFAM" id="SSF53850">
    <property type="entry name" value="Periplasmic binding protein-like II"/>
    <property type="match status" value="1"/>
</dbReference>
<accession>A0A845AC25</accession>
<dbReference type="Proteomes" id="UP000460561">
    <property type="component" value="Unassembled WGS sequence"/>
</dbReference>
<protein>
    <submittedName>
        <fullName evidence="6">LysR family transcriptional regulator</fullName>
    </submittedName>
</protein>
<comment type="similarity">
    <text evidence="1">Belongs to the LysR transcriptional regulatory family.</text>
</comment>
<evidence type="ECO:0000259" key="5">
    <source>
        <dbReference type="PROSITE" id="PS50931"/>
    </source>
</evidence>
<name>A0A845AC25_9SPHN</name>
<gene>
    <name evidence="6" type="ORF">GRI39_01540</name>
</gene>
<dbReference type="InterPro" id="IPR000847">
    <property type="entry name" value="LysR_HTH_N"/>
</dbReference>
<dbReference type="RefSeq" id="WP_160737931.1">
    <property type="nucleotide sequence ID" value="NZ_WTYQ01000001.1"/>
</dbReference>
<keyword evidence="3" id="KW-0238">DNA-binding</keyword>
<evidence type="ECO:0000313" key="7">
    <source>
        <dbReference type="Proteomes" id="UP000460561"/>
    </source>
</evidence>
<sequence length="304" mass="33472">MRLRHIEIFHAVYEHGSISEAARALNVSQPSVSKVLRHAEDQLGYDLFLRSKGRLVPTEAAHELFAEAAEVYMRLGRLSRAARNIGARKGGHLRVGVLPSLGLVVAPRAVARMRNLHPDVTFEITTLHSREVERCLYERECDVTIGYRVLRQSPLRQIPVGNAGLVLVAPRGEFGPGTGSVPIDVLHGRNFIGLRDSGPLADVFVNELSRLEIVPHEVVTSHTYYTALALVREGQGMTVTDAYTAAALCAPDLAYHRLEPNVIAPINAMMLEDAPAEALITPFVDVMRSVMTEPDPVLEREPEV</sequence>
<keyword evidence="2" id="KW-0805">Transcription regulation</keyword>
<dbReference type="AlphaFoldDB" id="A0A845AC25"/>
<proteinExistence type="inferred from homology"/>
<dbReference type="GO" id="GO:0009089">
    <property type="term" value="P:lysine biosynthetic process via diaminopimelate"/>
    <property type="evidence" value="ECO:0007669"/>
    <property type="project" value="TreeGrafter"/>
</dbReference>
<evidence type="ECO:0000256" key="1">
    <source>
        <dbReference type="ARBA" id="ARBA00009437"/>
    </source>
</evidence>
<dbReference type="Pfam" id="PF03466">
    <property type="entry name" value="LysR_substrate"/>
    <property type="match status" value="1"/>
</dbReference>
<dbReference type="PRINTS" id="PR00039">
    <property type="entry name" value="HTHLYSR"/>
</dbReference>
<dbReference type="Gene3D" id="3.40.190.10">
    <property type="entry name" value="Periplasmic binding protein-like II"/>
    <property type="match status" value="2"/>
</dbReference>
<dbReference type="PANTHER" id="PTHR30427:SF1">
    <property type="entry name" value="TRANSCRIPTIONAL ACTIVATOR PROTEIN LYSR"/>
    <property type="match status" value="1"/>
</dbReference>
<evidence type="ECO:0000256" key="3">
    <source>
        <dbReference type="ARBA" id="ARBA00023125"/>
    </source>
</evidence>
<dbReference type="OrthoDB" id="8479870at2"/>
<reference evidence="6 7" key="1">
    <citation type="submission" date="2019-12" db="EMBL/GenBank/DDBJ databases">
        <title>Genomic-based taxomic classification of the family Erythrobacteraceae.</title>
        <authorList>
            <person name="Xu L."/>
        </authorList>
    </citation>
    <scope>NUCLEOTIDE SEQUENCE [LARGE SCALE GENOMIC DNA]</scope>
    <source>
        <strain evidence="6 7">DSM 18604</strain>
    </source>
</reference>
<evidence type="ECO:0000256" key="4">
    <source>
        <dbReference type="ARBA" id="ARBA00023163"/>
    </source>
</evidence>
<dbReference type="GO" id="GO:0010628">
    <property type="term" value="P:positive regulation of gene expression"/>
    <property type="evidence" value="ECO:0007669"/>
    <property type="project" value="TreeGrafter"/>
</dbReference>
<keyword evidence="7" id="KW-1185">Reference proteome</keyword>
<dbReference type="SUPFAM" id="SSF46785">
    <property type="entry name" value="Winged helix' DNA-binding domain"/>
    <property type="match status" value="1"/>
</dbReference>
<dbReference type="GO" id="GO:0043565">
    <property type="term" value="F:sequence-specific DNA binding"/>
    <property type="evidence" value="ECO:0007669"/>
    <property type="project" value="TreeGrafter"/>
</dbReference>
<evidence type="ECO:0000256" key="2">
    <source>
        <dbReference type="ARBA" id="ARBA00023015"/>
    </source>
</evidence>
<dbReference type="InterPro" id="IPR036390">
    <property type="entry name" value="WH_DNA-bd_sf"/>
</dbReference>
<dbReference type="EMBL" id="WTYQ01000001">
    <property type="protein sequence ID" value="MXP24728.1"/>
    <property type="molecule type" value="Genomic_DNA"/>
</dbReference>
<feature type="domain" description="HTH lysR-type" evidence="5">
    <location>
        <begin position="1"/>
        <end position="58"/>
    </location>
</feature>
<dbReference type="InterPro" id="IPR036388">
    <property type="entry name" value="WH-like_DNA-bd_sf"/>
</dbReference>
<comment type="caution">
    <text evidence="6">The sequence shown here is derived from an EMBL/GenBank/DDBJ whole genome shotgun (WGS) entry which is preliminary data.</text>
</comment>
<dbReference type="PROSITE" id="PS50931">
    <property type="entry name" value="HTH_LYSR"/>
    <property type="match status" value="1"/>
</dbReference>
<dbReference type="InterPro" id="IPR005119">
    <property type="entry name" value="LysR_subst-bd"/>
</dbReference>